<dbReference type="EC" id="5.6.1.1" evidence="4"/>
<keyword evidence="1" id="KW-0547">Nucleotide-binding</keyword>
<evidence type="ECO:0000259" key="5">
    <source>
        <dbReference type="SMART" id="SM00382"/>
    </source>
</evidence>
<dbReference type="Gene3D" id="1.20.58.80">
    <property type="entry name" value="Phosphotransferase system, lactose/cellobiose-type IIA subunit"/>
    <property type="match status" value="1"/>
</dbReference>
<keyword evidence="2" id="KW-0067">ATP-binding</keyword>
<evidence type="ECO:0000256" key="3">
    <source>
        <dbReference type="ARBA" id="ARBA00036378"/>
    </source>
</evidence>
<dbReference type="InterPro" id="IPR027417">
    <property type="entry name" value="P-loop_NTPase"/>
</dbReference>
<dbReference type="Gene3D" id="3.40.50.300">
    <property type="entry name" value="P-loop containing nucleotide triphosphate hydrolases"/>
    <property type="match status" value="1"/>
</dbReference>
<keyword evidence="7" id="KW-1185">Reference proteome</keyword>
<dbReference type="EMBL" id="JBBJCI010000152">
    <property type="protein sequence ID" value="KAK7241815.1"/>
    <property type="molecule type" value="Genomic_DNA"/>
</dbReference>
<dbReference type="PANTHER" id="PTHR23074:SF86">
    <property type="entry name" value="SPASTIN"/>
    <property type="match status" value="1"/>
</dbReference>
<name>A0ABR1FZX3_AURAN</name>
<dbReference type="Pfam" id="PF00004">
    <property type="entry name" value="AAA"/>
    <property type="match status" value="1"/>
</dbReference>
<evidence type="ECO:0000313" key="7">
    <source>
        <dbReference type="Proteomes" id="UP001363151"/>
    </source>
</evidence>
<gene>
    <name evidence="6" type="primary">YTA6</name>
    <name evidence="6" type="ORF">SO694_00019171</name>
</gene>
<evidence type="ECO:0000256" key="2">
    <source>
        <dbReference type="ARBA" id="ARBA00022840"/>
    </source>
</evidence>
<comment type="caution">
    <text evidence="6">The sequence shown here is derived from an EMBL/GenBank/DDBJ whole genome shotgun (WGS) entry which is preliminary data.</text>
</comment>
<comment type="catalytic activity">
    <reaction evidence="3">
        <text>n ATP + n H2O + a microtubule = n ADP + n phosphate + (n+1) alpha/beta tubulin heterodimers.</text>
        <dbReference type="EC" id="5.6.1.1"/>
    </reaction>
</comment>
<sequence>MNAFLSSMTGSKPKKSALESAVAKLKEGKRLDELKQFKAALALYEDGLATLLGCLKQERDAAKKAQLAQKFEEYLASGAIESAQILAEMLDASPGVGWSDVKGLEGAKRTLKEAVVLPYLRPDLYKGLRSPPKGVLLFGPPGTGKTLLAECVASESRFAFFALSASALTSKWLGEGEKLVKALFKVARDRAPSVVFLDEVDSLLSRRGDGDHEASRRLKTEFLVHLDGLGGGGRVLFMGATNRPWDLDDAFLRRVPRRVLIPLPDGAARRAFLDALLDGEDGARTSLDAARREKVVAATEGYSMSDLRALAEEAAMGPLRARGDRVATARARDVRPVSLADFDAARRAIKPAADAALLARYDDWASQFGTRGN</sequence>
<organism evidence="6 7">
    <name type="scientific">Aureococcus anophagefferens</name>
    <name type="common">Harmful bloom alga</name>
    <dbReference type="NCBI Taxonomy" id="44056"/>
    <lineage>
        <taxon>Eukaryota</taxon>
        <taxon>Sar</taxon>
        <taxon>Stramenopiles</taxon>
        <taxon>Ochrophyta</taxon>
        <taxon>Pelagophyceae</taxon>
        <taxon>Pelagomonadales</taxon>
        <taxon>Pelagomonadaceae</taxon>
        <taxon>Aureococcus</taxon>
    </lineage>
</organism>
<accession>A0ABR1FZX3</accession>
<dbReference type="InterPro" id="IPR036181">
    <property type="entry name" value="MIT_dom_sf"/>
</dbReference>
<evidence type="ECO:0000313" key="6">
    <source>
        <dbReference type="EMBL" id="KAK7241815.1"/>
    </source>
</evidence>
<dbReference type="Gene3D" id="1.10.8.60">
    <property type="match status" value="1"/>
</dbReference>
<dbReference type="InterPro" id="IPR003593">
    <property type="entry name" value="AAA+_ATPase"/>
</dbReference>
<dbReference type="SMART" id="SM00382">
    <property type="entry name" value="AAA"/>
    <property type="match status" value="1"/>
</dbReference>
<feature type="domain" description="AAA+ ATPase" evidence="5">
    <location>
        <begin position="131"/>
        <end position="265"/>
    </location>
</feature>
<dbReference type="PANTHER" id="PTHR23074">
    <property type="entry name" value="AAA DOMAIN-CONTAINING"/>
    <property type="match status" value="1"/>
</dbReference>
<dbReference type="Proteomes" id="UP001363151">
    <property type="component" value="Unassembled WGS sequence"/>
</dbReference>
<protein>
    <recommendedName>
        <fullName evidence="4">microtubule-severing ATPase</fullName>
        <ecNumber evidence="4">5.6.1.1</ecNumber>
    </recommendedName>
</protein>
<reference evidence="6 7" key="1">
    <citation type="submission" date="2024-03" db="EMBL/GenBank/DDBJ databases">
        <title>Aureococcus anophagefferens CCMP1851 and Kratosvirus quantuckense: Draft genome of a second virus-susceptible host strain in the model system.</title>
        <authorList>
            <person name="Chase E."/>
            <person name="Truchon A.R."/>
            <person name="Schepens W."/>
            <person name="Wilhelm S.W."/>
        </authorList>
    </citation>
    <scope>NUCLEOTIDE SEQUENCE [LARGE SCALE GENOMIC DNA]</scope>
    <source>
        <strain evidence="6 7">CCMP1851</strain>
    </source>
</reference>
<dbReference type="InterPro" id="IPR003959">
    <property type="entry name" value="ATPase_AAA_core"/>
</dbReference>
<proteinExistence type="predicted"/>
<dbReference type="SUPFAM" id="SSF116846">
    <property type="entry name" value="MIT domain"/>
    <property type="match status" value="1"/>
</dbReference>
<evidence type="ECO:0000256" key="4">
    <source>
        <dbReference type="ARBA" id="ARBA00038871"/>
    </source>
</evidence>
<dbReference type="InterPro" id="IPR050304">
    <property type="entry name" value="MT-severing_AAA_ATPase"/>
</dbReference>
<evidence type="ECO:0000256" key="1">
    <source>
        <dbReference type="ARBA" id="ARBA00022741"/>
    </source>
</evidence>
<dbReference type="SUPFAM" id="SSF52540">
    <property type="entry name" value="P-loop containing nucleoside triphosphate hydrolases"/>
    <property type="match status" value="1"/>
</dbReference>